<keyword evidence="2 4" id="KW-0863">Zinc-finger</keyword>
<evidence type="ECO:0000313" key="7">
    <source>
        <dbReference type="EMBL" id="ETV85207.1"/>
    </source>
</evidence>
<dbReference type="CDD" id="cd00065">
    <property type="entry name" value="FYVE_like_SF"/>
    <property type="match status" value="1"/>
</dbReference>
<dbReference type="Pfam" id="PF01363">
    <property type="entry name" value="FYVE"/>
    <property type="match status" value="1"/>
</dbReference>
<dbReference type="PANTHER" id="PTHR13510">
    <property type="entry name" value="FYVE-FINGER-CONTAINING RAB5 EFFECTOR PROTEIN RABENOSYN-5-RELATED"/>
    <property type="match status" value="1"/>
</dbReference>
<protein>
    <recommendedName>
        <fullName evidence="6">FYVE-type domain-containing protein</fullName>
    </recommendedName>
</protein>
<dbReference type="PANTHER" id="PTHR13510:SF44">
    <property type="entry name" value="RABENOSYN-5"/>
    <property type="match status" value="1"/>
</dbReference>
<reference evidence="7" key="1">
    <citation type="submission" date="2013-12" db="EMBL/GenBank/DDBJ databases">
        <title>The Genome Sequence of Aphanomyces astaci APO3.</title>
        <authorList>
            <consortium name="The Broad Institute Genomics Platform"/>
            <person name="Russ C."/>
            <person name="Tyler B."/>
            <person name="van West P."/>
            <person name="Dieguez-Uribeondo J."/>
            <person name="Young S.K."/>
            <person name="Zeng Q."/>
            <person name="Gargeya S."/>
            <person name="Fitzgerald M."/>
            <person name="Abouelleil A."/>
            <person name="Alvarado L."/>
            <person name="Chapman S.B."/>
            <person name="Gainer-Dewar J."/>
            <person name="Goldberg J."/>
            <person name="Griggs A."/>
            <person name="Gujja S."/>
            <person name="Hansen M."/>
            <person name="Howarth C."/>
            <person name="Imamovic A."/>
            <person name="Ireland A."/>
            <person name="Larimer J."/>
            <person name="McCowan C."/>
            <person name="Murphy C."/>
            <person name="Pearson M."/>
            <person name="Poon T.W."/>
            <person name="Priest M."/>
            <person name="Roberts A."/>
            <person name="Saif S."/>
            <person name="Shea T."/>
            <person name="Sykes S."/>
            <person name="Wortman J."/>
            <person name="Nusbaum C."/>
            <person name="Birren B."/>
        </authorList>
    </citation>
    <scope>NUCLEOTIDE SEQUENCE [LARGE SCALE GENOMIC DNA]</scope>
    <source>
        <strain evidence="7">APO3</strain>
    </source>
</reference>
<dbReference type="GeneID" id="20805022"/>
<feature type="compositionally biased region" description="Basic and acidic residues" evidence="5">
    <location>
        <begin position="397"/>
        <end position="411"/>
    </location>
</feature>
<keyword evidence="3" id="KW-0862">Zinc</keyword>
<dbReference type="InterPro" id="IPR013083">
    <property type="entry name" value="Znf_RING/FYVE/PHD"/>
</dbReference>
<organism evidence="7">
    <name type="scientific">Aphanomyces astaci</name>
    <name type="common">Crayfish plague agent</name>
    <dbReference type="NCBI Taxonomy" id="112090"/>
    <lineage>
        <taxon>Eukaryota</taxon>
        <taxon>Sar</taxon>
        <taxon>Stramenopiles</taxon>
        <taxon>Oomycota</taxon>
        <taxon>Saprolegniomycetes</taxon>
        <taxon>Saprolegniales</taxon>
        <taxon>Verrucalvaceae</taxon>
        <taxon>Aphanomyces</taxon>
    </lineage>
</organism>
<evidence type="ECO:0000256" key="2">
    <source>
        <dbReference type="ARBA" id="ARBA00022771"/>
    </source>
</evidence>
<keyword evidence="1" id="KW-0479">Metal-binding</keyword>
<dbReference type="VEuPathDB" id="FungiDB:H257_03026"/>
<gene>
    <name evidence="7" type="ORF">H257_03026</name>
</gene>
<evidence type="ECO:0000259" key="6">
    <source>
        <dbReference type="PROSITE" id="PS50178"/>
    </source>
</evidence>
<dbReference type="InterPro" id="IPR000306">
    <property type="entry name" value="Znf_FYVE"/>
</dbReference>
<proteinExistence type="predicted"/>
<dbReference type="Gene3D" id="3.30.40.10">
    <property type="entry name" value="Zinc/RING finger domain, C3HC4 (zinc finger)"/>
    <property type="match status" value="1"/>
</dbReference>
<dbReference type="SUPFAM" id="SSF55961">
    <property type="entry name" value="Bet v1-like"/>
    <property type="match status" value="1"/>
</dbReference>
<dbReference type="OrthoDB" id="64937at2759"/>
<feature type="region of interest" description="Disordered" evidence="5">
    <location>
        <begin position="369"/>
        <end position="491"/>
    </location>
</feature>
<dbReference type="GO" id="GO:0008270">
    <property type="term" value="F:zinc ion binding"/>
    <property type="evidence" value="ECO:0007669"/>
    <property type="project" value="UniProtKB-KW"/>
</dbReference>
<evidence type="ECO:0000256" key="3">
    <source>
        <dbReference type="ARBA" id="ARBA00022833"/>
    </source>
</evidence>
<accession>W4GZX7</accession>
<evidence type="ECO:0000256" key="4">
    <source>
        <dbReference type="PROSITE-ProRule" id="PRU00091"/>
    </source>
</evidence>
<evidence type="ECO:0000256" key="5">
    <source>
        <dbReference type="SAM" id="MobiDB-lite"/>
    </source>
</evidence>
<sequence>MGRHRHNVLSDAFHCPPLSEYDRQELILQAKLACKYLVVDATASDSLPIENVVVNVKTGRHATARCIRDQVDSTLVGTATHTRVRASLGDVVSFFRLDSPSKVHDYARVMGDTFTERVSLYTLLEAASSFDPDHTTAWQQQHSGTIHTSTLTHYVGVEWQLSKPKGFSPRDFCYLDYQDSFFFVDQATGQERRGWARCLHSVDLDCCPDMERSTGIIRAKMIRSGHVFVESTDKQGVLDYYKIYFIVPGGTVLKHFPSLYMKKMLKTFTTSALNLEEYLIQRRLRPILDVPVSTFPLKKDVAACMHCYHRFPWMATKKQCRSCGDVTCPKCSAAWSFHLDPSSYVKVHLCHQCVLDEADLPVAFAARTSRTTSRSSRVHSAPHRSLQCVRPPYARSRVSDAHNRHTPDPRYSRAVYPMSSSQHSEPADDDDEQGRPRVITLDGASPQGNYNYHHHRHPRSRDDNNSNTSSHHRNHPQTPDDDDADGGIVVISPTDWRGSQLTSTSSVREALLTFHSDSSSIYL</sequence>
<dbReference type="AlphaFoldDB" id="W4GZX7"/>
<feature type="domain" description="FYVE-type" evidence="6">
    <location>
        <begin position="298"/>
        <end position="358"/>
    </location>
</feature>
<evidence type="ECO:0000256" key="1">
    <source>
        <dbReference type="ARBA" id="ARBA00022723"/>
    </source>
</evidence>
<dbReference type="InterPro" id="IPR052727">
    <property type="entry name" value="Rab4/Rab5_effector"/>
</dbReference>
<dbReference type="RefSeq" id="XP_009825225.1">
    <property type="nucleotide sequence ID" value="XM_009826923.1"/>
</dbReference>
<dbReference type="InterPro" id="IPR017455">
    <property type="entry name" value="Znf_FYVE-rel"/>
</dbReference>
<name>W4GZX7_APHAT</name>
<dbReference type="PROSITE" id="PS50178">
    <property type="entry name" value="ZF_FYVE"/>
    <property type="match status" value="1"/>
</dbReference>
<dbReference type="Gene3D" id="3.30.530.20">
    <property type="match status" value="1"/>
</dbReference>
<dbReference type="SUPFAM" id="SSF57903">
    <property type="entry name" value="FYVE/PHD zinc finger"/>
    <property type="match status" value="1"/>
</dbReference>
<dbReference type="InterPro" id="IPR023393">
    <property type="entry name" value="START-like_dom_sf"/>
</dbReference>
<dbReference type="EMBL" id="KI913118">
    <property type="protein sequence ID" value="ETV85207.1"/>
    <property type="molecule type" value="Genomic_DNA"/>
</dbReference>
<dbReference type="InterPro" id="IPR011011">
    <property type="entry name" value="Znf_FYVE_PHD"/>
</dbReference>